<dbReference type="PANTHER" id="PTHR24422">
    <property type="entry name" value="CHEMOTAXIS PROTEIN METHYLTRANSFERASE"/>
    <property type="match status" value="1"/>
</dbReference>
<sequence length="638" mass="71805">MSELVDEGPDPEFEQLLEFLKETRGFDFTGYKRSSLRRRIARRMQQLSFTGIDEYLDRLQVDQEEFTRLFNTVLINVTGFFRDHDSWVHLQHEVLPRLLSALRPGEPVRVWSAGCASGEEAYGLAILLAEALGPEQFRERVKIYGTDVDEDALATARQAAYTDKELEPVPAEWRERYFDRNGQRFVFRPDLRRSVIFGRNDLVQDAPISRLDLLVCRNTLMYLNAQTQAQVLARFHFALKPGGALFLGKAEMLLSHARLFVPTDLKRRFFRKADTVGAAPTVIEPVYSTSAAATPRIEDEALMSSPVAALAVVPDGVLGLANRRAETQLGVSARDVGRHVGELELFAGLPELASAVDQVQQQRGSVALHEVEWTHNNETLHFDIQLVPLPAGPRGVASVAVFFTDVSRYRQLASELEHAHRQVESAYEQLQSTVEELETTNEELQSTVEELETTNEELQSTNEELETMNEELQSTNDELQSINDELRDRTSELDDTNDFLQAVLESLRSGVVVVDSELMVQAWNHRAADLWGLRSDEAVGRHLLNLDIGLPTDRIRPIVRNALTDGRSGTDGEDRALSRTDDQTDSPAPAERVALTVEAINRRGRTVRIAITVDPLRYRDRDRSGAIIIMDQLDDLAP</sequence>
<feature type="domain" description="CheR-type methyltransferase" evidence="9">
    <location>
        <begin position="10"/>
        <end position="253"/>
    </location>
</feature>
<dbReference type="GO" id="GO:0032259">
    <property type="term" value="P:methylation"/>
    <property type="evidence" value="ECO:0007669"/>
    <property type="project" value="UniProtKB-KW"/>
</dbReference>
<dbReference type="EMBL" id="FOUY01000002">
    <property type="protein sequence ID" value="SFM76511.1"/>
    <property type="molecule type" value="Genomic_DNA"/>
</dbReference>
<accession>A0A1I4TIM5</accession>
<reference evidence="10 11" key="1">
    <citation type="submission" date="2016-10" db="EMBL/GenBank/DDBJ databases">
        <authorList>
            <person name="de Groot N.N."/>
        </authorList>
    </citation>
    <scope>NUCLEOTIDE SEQUENCE [LARGE SCALE GENOMIC DNA]</scope>
    <source>
        <strain evidence="10 11">CGMCC 4.1877</strain>
    </source>
</reference>
<dbReference type="NCBIfam" id="TIGR00229">
    <property type="entry name" value="sensory_box"/>
    <property type="match status" value="1"/>
</dbReference>
<protein>
    <recommendedName>
        <fullName evidence="2">protein-glutamate O-methyltransferase</fullName>
        <ecNumber evidence="2">2.1.1.80</ecNumber>
    </recommendedName>
</protein>
<dbReference type="Gene3D" id="1.10.155.10">
    <property type="entry name" value="Chemotaxis receptor methyltransferase CheR, N-terminal domain"/>
    <property type="match status" value="1"/>
</dbReference>
<dbReference type="Pfam" id="PF00989">
    <property type="entry name" value="PAS"/>
    <property type="match status" value="1"/>
</dbReference>
<feature type="region of interest" description="Disordered" evidence="7">
    <location>
        <begin position="563"/>
        <end position="588"/>
    </location>
</feature>
<dbReference type="Gene3D" id="1.10.287.620">
    <property type="entry name" value="Helix Hairpins"/>
    <property type="match status" value="1"/>
</dbReference>
<dbReference type="Gene3D" id="3.40.50.150">
    <property type="entry name" value="Vaccinia Virus protein VP39"/>
    <property type="match status" value="1"/>
</dbReference>
<evidence type="ECO:0000313" key="11">
    <source>
        <dbReference type="Proteomes" id="UP000199614"/>
    </source>
</evidence>
<gene>
    <name evidence="10" type="ORF">SAMN05216207_1002310</name>
</gene>
<dbReference type="CDD" id="cd00130">
    <property type="entry name" value="PAS"/>
    <property type="match status" value="1"/>
</dbReference>
<keyword evidence="3" id="KW-0489">Methyltransferase</keyword>
<dbReference type="InterPro" id="IPR022641">
    <property type="entry name" value="CheR_N"/>
</dbReference>
<keyword evidence="4" id="KW-0808">Transferase</keyword>
<dbReference type="InterPro" id="IPR029063">
    <property type="entry name" value="SAM-dependent_MTases_sf"/>
</dbReference>
<dbReference type="InterPro" id="IPR000014">
    <property type="entry name" value="PAS"/>
</dbReference>
<dbReference type="Pfam" id="PF01739">
    <property type="entry name" value="CheR"/>
    <property type="match status" value="1"/>
</dbReference>
<dbReference type="GO" id="GO:0008983">
    <property type="term" value="F:protein-glutamate O-methyltransferase activity"/>
    <property type="evidence" value="ECO:0007669"/>
    <property type="project" value="UniProtKB-EC"/>
</dbReference>
<keyword evidence="5" id="KW-0949">S-adenosyl-L-methionine</keyword>
<dbReference type="OrthoDB" id="9816309at2"/>
<dbReference type="PROSITE" id="PS50112">
    <property type="entry name" value="PAS"/>
    <property type="match status" value="1"/>
</dbReference>
<dbReference type="SMART" id="SM00138">
    <property type="entry name" value="MeTrc"/>
    <property type="match status" value="1"/>
</dbReference>
<proteinExistence type="predicted"/>
<dbReference type="InterPro" id="IPR050903">
    <property type="entry name" value="Bact_Chemotaxis_MeTrfase"/>
</dbReference>
<feature type="compositionally biased region" description="Basic and acidic residues" evidence="7">
    <location>
        <begin position="568"/>
        <end position="582"/>
    </location>
</feature>
<dbReference type="EC" id="2.1.1.80" evidence="2"/>
<dbReference type="AlphaFoldDB" id="A0A1I4TIM5"/>
<dbReference type="Pfam" id="PF03705">
    <property type="entry name" value="CheR_N"/>
    <property type="match status" value="1"/>
</dbReference>
<dbReference type="STRING" id="260086.SAMN05216207_1002310"/>
<dbReference type="RefSeq" id="WP_093337312.1">
    <property type="nucleotide sequence ID" value="NZ_FOUY01000002.1"/>
</dbReference>
<evidence type="ECO:0000256" key="2">
    <source>
        <dbReference type="ARBA" id="ARBA00012534"/>
    </source>
</evidence>
<evidence type="ECO:0000256" key="5">
    <source>
        <dbReference type="ARBA" id="ARBA00022691"/>
    </source>
</evidence>
<keyword evidence="11" id="KW-1185">Reference proteome</keyword>
<name>A0A1I4TIM5_PSUAM</name>
<evidence type="ECO:0000256" key="1">
    <source>
        <dbReference type="ARBA" id="ARBA00001541"/>
    </source>
</evidence>
<dbReference type="GO" id="GO:0006355">
    <property type="term" value="P:regulation of DNA-templated transcription"/>
    <property type="evidence" value="ECO:0007669"/>
    <property type="project" value="InterPro"/>
</dbReference>
<feature type="coiled-coil region" evidence="6">
    <location>
        <begin position="409"/>
        <end position="496"/>
    </location>
</feature>
<dbReference type="CDD" id="cd02440">
    <property type="entry name" value="AdoMet_MTases"/>
    <property type="match status" value="1"/>
</dbReference>
<evidence type="ECO:0000259" key="8">
    <source>
        <dbReference type="PROSITE" id="PS50112"/>
    </source>
</evidence>
<dbReference type="PRINTS" id="PR00996">
    <property type="entry name" value="CHERMTFRASE"/>
</dbReference>
<evidence type="ECO:0000256" key="7">
    <source>
        <dbReference type="SAM" id="MobiDB-lite"/>
    </source>
</evidence>
<evidence type="ECO:0000256" key="6">
    <source>
        <dbReference type="SAM" id="Coils"/>
    </source>
</evidence>
<dbReference type="InterPro" id="IPR000780">
    <property type="entry name" value="CheR_MeTrfase"/>
</dbReference>
<evidence type="ECO:0000313" key="10">
    <source>
        <dbReference type="EMBL" id="SFM76511.1"/>
    </source>
</evidence>
<dbReference type="InterPro" id="IPR022642">
    <property type="entry name" value="CheR_C"/>
</dbReference>
<dbReference type="PROSITE" id="PS50123">
    <property type="entry name" value="CHER"/>
    <property type="match status" value="1"/>
</dbReference>
<evidence type="ECO:0000259" key="9">
    <source>
        <dbReference type="PROSITE" id="PS50123"/>
    </source>
</evidence>
<evidence type="ECO:0000256" key="3">
    <source>
        <dbReference type="ARBA" id="ARBA00022603"/>
    </source>
</evidence>
<dbReference type="Gene3D" id="3.30.450.20">
    <property type="entry name" value="PAS domain"/>
    <property type="match status" value="2"/>
</dbReference>
<dbReference type="SUPFAM" id="SSF53335">
    <property type="entry name" value="S-adenosyl-L-methionine-dependent methyltransferases"/>
    <property type="match status" value="1"/>
</dbReference>
<dbReference type="InterPro" id="IPR035965">
    <property type="entry name" value="PAS-like_dom_sf"/>
</dbReference>
<dbReference type="Pfam" id="PF13426">
    <property type="entry name" value="PAS_9"/>
    <property type="match status" value="1"/>
</dbReference>
<dbReference type="SUPFAM" id="SSF47757">
    <property type="entry name" value="Chemotaxis receptor methyltransferase CheR, N-terminal domain"/>
    <property type="match status" value="1"/>
</dbReference>
<dbReference type="PANTHER" id="PTHR24422:SF10">
    <property type="entry name" value="CHEMOTAXIS PROTEIN METHYLTRANSFERASE 2"/>
    <property type="match status" value="1"/>
</dbReference>
<dbReference type="SUPFAM" id="SSF90257">
    <property type="entry name" value="Myosin rod fragments"/>
    <property type="match status" value="1"/>
</dbReference>
<organism evidence="10 11">
    <name type="scientific">Pseudonocardia ammonioxydans</name>
    <dbReference type="NCBI Taxonomy" id="260086"/>
    <lineage>
        <taxon>Bacteria</taxon>
        <taxon>Bacillati</taxon>
        <taxon>Actinomycetota</taxon>
        <taxon>Actinomycetes</taxon>
        <taxon>Pseudonocardiales</taxon>
        <taxon>Pseudonocardiaceae</taxon>
        <taxon>Pseudonocardia</taxon>
    </lineage>
</organism>
<feature type="domain" description="PAS" evidence="8">
    <location>
        <begin position="496"/>
        <end position="544"/>
    </location>
</feature>
<evidence type="ECO:0000256" key="4">
    <source>
        <dbReference type="ARBA" id="ARBA00022679"/>
    </source>
</evidence>
<dbReference type="InterPro" id="IPR013767">
    <property type="entry name" value="PAS_fold"/>
</dbReference>
<dbReference type="SUPFAM" id="SSF55785">
    <property type="entry name" value="PYP-like sensor domain (PAS domain)"/>
    <property type="match status" value="2"/>
</dbReference>
<comment type="catalytic activity">
    <reaction evidence="1">
        <text>L-glutamyl-[protein] + S-adenosyl-L-methionine = [protein]-L-glutamate 5-O-methyl ester + S-adenosyl-L-homocysteine</text>
        <dbReference type="Rhea" id="RHEA:24452"/>
        <dbReference type="Rhea" id="RHEA-COMP:10208"/>
        <dbReference type="Rhea" id="RHEA-COMP:10311"/>
        <dbReference type="ChEBI" id="CHEBI:29973"/>
        <dbReference type="ChEBI" id="CHEBI:57856"/>
        <dbReference type="ChEBI" id="CHEBI:59789"/>
        <dbReference type="ChEBI" id="CHEBI:82795"/>
        <dbReference type="EC" id="2.1.1.80"/>
    </reaction>
</comment>
<dbReference type="SMART" id="SM00091">
    <property type="entry name" value="PAS"/>
    <property type="match status" value="2"/>
</dbReference>
<dbReference type="Proteomes" id="UP000199614">
    <property type="component" value="Unassembled WGS sequence"/>
</dbReference>
<keyword evidence="6" id="KW-0175">Coiled coil</keyword>
<dbReference type="InterPro" id="IPR036804">
    <property type="entry name" value="CheR_N_sf"/>
</dbReference>